<evidence type="ECO:0000313" key="4">
    <source>
        <dbReference type="Proteomes" id="UP001177140"/>
    </source>
</evidence>
<organism evidence="3 4">
    <name type="scientific">Papaver nudicaule</name>
    <name type="common">Iceland poppy</name>
    <dbReference type="NCBI Taxonomy" id="74823"/>
    <lineage>
        <taxon>Eukaryota</taxon>
        <taxon>Viridiplantae</taxon>
        <taxon>Streptophyta</taxon>
        <taxon>Embryophyta</taxon>
        <taxon>Tracheophyta</taxon>
        <taxon>Spermatophyta</taxon>
        <taxon>Magnoliopsida</taxon>
        <taxon>Ranunculales</taxon>
        <taxon>Papaveraceae</taxon>
        <taxon>Papaveroideae</taxon>
        <taxon>Papaver</taxon>
    </lineage>
</organism>
<protein>
    <submittedName>
        <fullName evidence="3">Uncharacterized protein</fullName>
    </submittedName>
</protein>
<evidence type="ECO:0000256" key="2">
    <source>
        <dbReference type="SAM" id="Phobius"/>
    </source>
</evidence>
<dbReference type="Proteomes" id="UP001177140">
    <property type="component" value="Unassembled WGS sequence"/>
</dbReference>
<dbReference type="GO" id="GO:0019752">
    <property type="term" value="P:carboxylic acid metabolic process"/>
    <property type="evidence" value="ECO:0007669"/>
    <property type="project" value="TreeGrafter"/>
</dbReference>
<keyword evidence="2" id="KW-0472">Membrane</keyword>
<reference evidence="3" key="1">
    <citation type="submission" date="2022-03" db="EMBL/GenBank/DDBJ databases">
        <title>A functionally conserved STORR gene fusion in Papaver species that diverged 16.8 million years ago.</title>
        <authorList>
            <person name="Catania T."/>
        </authorList>
    </citation>
    <scope>NUCLEOTIDE SEQUENCE</scope>
    <source>
        <strain evidence="3">S-191538</strain>
    </source>
</reference>
<dbReference type="SUPFAM" id="SSF56752">
    <property type="entry name" value="D-aminoacid aminotransferase-like PLP-dependent enzymes"/>
    <property type="match status" value="1"/>
</dbReference>
<dbReference type="EMBL" id="JAJJMA010315050">
    <property type="protein sequence ID" value="MCL7049351.1"/>
    <property type="molecule type" value="Genomic_DNA"/>
</dbReference>
<keyword evidence="2" id="KW-1133">Transmembrane helix</keyword>
<dbReference type="Gene3D" id="3.30.470.10">
    <property type="match status" value="1"/>
</dbReference>
<dbReference type="InterPro" id="IPR043131">
    <property type="entry name" value="BCAT-like_N"/>
</dbReference>
<feature type="transmembrane region" description="Helical" evidence="2">
    <location>
        <begin position="70"/>
        <end position="90"/>
    </location>
</feature>
<evidence type="ECO:0000313" key="3">
    <source>
        <dbReference type="EMBL" id="MCL7049351.1"/>
    </source>
</evidence>
<dbReference type="PANTHER" id="PTHR42743:SF8">
    <property type="entry name" value="OS01G0238500 PROTEIN"/>
    <property type="match status" value="1"/>
</dbReference>
<keyword evidence="2" id="KW-0812">Transmembrane</keyword>
<dbReference type="AlphaFoldDB" id="A0AA42B3U3"/>
<accession>A0AA42B3U3</accession>
<dbReference type="InterPro" id="IPR036038">
    <property type="entry name" value="Aminotransferase-like"/>
</dbReference>
<dbReference type="GO" id="GO:0003824">
    <property type="term" value="F:catalytic activity"/>
    <property type="evidence" value="ECO:0007669"/>
    <property type="project" value="InterPro"/>
</dbReference>
<dbReference type="InterPro" id="IPR050571">
    <property type="entry name" value="Class-IV_PLP-Dep_Aminotrnsfr"/>
</dbReference>
<dbReference type="Gene3D" id="3.20.10.10">
    <property type="entry name" value="D-amino Acid Aminotransferase, subunit A, domain 2"/>
    <property type="match status" value="1"/>
</dbReference>
<gene>
    <name evidence="3" type="ORF">MKW94_012036</name>
</gene>
<comment type="caution">
    <text evidence="3">The sequence shown here is derived from an EMBL/GenBank/DDBJ whole genome shotgun (WGS) entry which is preliminary data.</text>
</comment>
<evidence type="ECO:0000256" key="1">
    <source>
        <dbReference type="ARBA" id="ARBA00009320"/>
    </source>
</evidence>
<name>A0AA42B3U3_PAPNU</name>
<proteinExistence type="inferred from homology"/>
<comment type="similarity">
    <text evidence="1">Belongs to the class-IV pyridoxal-phosphate-dependent aminotransferase family.</text>
</comment>
<keyword evidence="4" id="KW-1185">Reference proteome</keyword>
<sequence>MVIPIDDHMVHRGHGVFDTARIVNGQIFEISVTSKDFISVPSIHPAKHSCATSGSFTVQKRVSEVLAKCWTWRFLVITVWLPYSAFYAIVISDDNNSKCKEGVKVITSTIPMKPPLFATSKNVNYLPNVLSKMLAEEKGAFASVWVVHIGLVVCKYFL</sequence>
<dbReference type="InterPro" id="IPR043132">
    <property type="entry name" value="BCAT-like_C"/>
</dbReference>
<dbReference type="PANTHER" id="PTHR42743">
    <property type="entry name" value="AMINO-ACID AMINOTRANSFERASE"/>
    <property type="match status" value="1"/>
</dbReference>